<dbReference type="CDD" id="cd00099">
    <property type="entry name" value="IgV"/>
    <property type="match status" value="1"/>
</dbReference>
<dbReference type="AlphaFoldDB" id="A0A4U1FT71"/>
<evidence type="ECO:0000313" key="4">
    <source>
        <dbReference type="EMBL" id="TKC53522.1"/>
    </source>
</evidence>
<dbReference type="InterPro" id="IPR039090">
    <property type="entry name" value="CD7"/>
</dbReference>
<dbReference type="GO" id="GO:0038023">
    <property type="term" value="F:signaling receptor activity"/>
    <property type="evidence" value="ECO:0007669"/>
    <property type="project" value="InterPro"/>
</dbReference>
<feature type="non-terminal residue" evidence="4">
    <location>
        <position position="498"/>
    </location>
</feature>
<keyword evidence="2" id="KW-0472">Membrane</keyword>
<evidence type="ECO:0000256" key="1">
    <source>
        <dbReference type="SAM" id="MobiDB-lite"/>
    </source>
</evidence>
<protein>
    <recommendedName>
        <fullName evidence="3">Ig-like domain-containing protein</fullName>
    </recommendedName>
</protein>
<name>A0A4U1FT71_MONMO</name>
<dbReference type="PROSITE" id="PS50835">
    <property type="entry name" value="IG_LIKE"/>
    <property type="match status" value="1"/>
</dbReference>
<dbReference type="Pfam" id="PF07686">
    <property type="entry name" value="V-set"/>
    <property type="match status" value="1"/>
</dbReference>
<dbReference type="Proteomes" id="UP000308365">
    <property type="component" value="Unassembled WGS sequence"/>
</dbReference>
<dbReference type="GO" id="GO:0016020">
    <property type="term" value="C:membrane"/>
    <property type="evidence" value="ECO:0007669"/>
    <property type="project" value="InterPro"/>
</dbReference>
<dbReference type="InterPro" id="IPR013106">
    <property type="entry name" value="Ig_V-set"/>
</dbReference>
<dbReference type="GO" id="GO:0002250">
    <property type="term" value="P:adaptive immune response"/>
    <property type="evidence" value="ECO:0007669"/>
    <property type="project" value="InterPro"/>
</dbReference>
<dbReference type="InterPro" id="IPR003599">
    <property type="entry name" value="Ig_sub"/>
</dbReference>
<gene>
    <name evidence="4" type="ORF">EI555_014978</name>
</gene>
<feature type="domain" description="Ig-like" evidence="3">
    <location>
        <begin position="302"/>
        <end position="403"/>
    </location>
</feature>
<accession>A0A4U1FT71</accession>
<dbReference type="SUPFAM" id="SSF48726">
    <property type="entry name" value="Immunoglobulin"/>
    <property type="match status" value="1"/>
</dbReference>
<feature type="non-terminal residue" evidence="4">
    <location>
        <position position="1"/>
    </location>
</feature>
<dbReference type="InterPro" id="IPR007110">
    <property type="entry name" value="Ig-like_dom"/>
</dbReference>
<proteinExistence type="predicted"/>
<keyword evidence="2" id="KW-0812">Transmembrane</keyword>
<dbReference type="EMBL" id="RWIC01000005">
    <property type="protein sequence ID" value="TKC53522.1"/>
    <property type="molecule type" value="Genomic_DNA"/>
</dbReference>
<evidence type="ECO:0000256" key="2">
    <source>
        <dbReference type="SAM" id="Phobius"/>
    </source>
</evidence>
<dbReference type="PANTHER" id="PTHR15343:SF0">
    <property type="entry name" value="T-CELL ANTIGEN CD7"/>
    <property type="match status" value="1"/>
</dbReference>
<feature type="transmembrane region" description="Helical" evidence="2">
    <location>
        <begin position="223"/>
        <end position="244"/>
    </location>
</feature>
<feature type="transmembrane region" description="Helical" evidence="2">
    <location>
        <begin position="286"/>
        <end position="307"/>
    </location>
</feature>
<keyword evidence="2" id="KW-1133">Transmembrane helix</keyword>
<sequence length="498" mass="54715">TWVPNLKRILDPPSRRLPAWLRPGIAQFYPAHSAQTSCSCGRGGARRAGTLDSGSVPKTTKEDEGPLRPAPRPAGHVDLGISPPHSQDALAPPALGHLWECSDCTEDVVSVFRGKPAVMACSITNLFSHINISLQTYHGESWQLIFSVKAPGNFRQDGWQLWVQGGEAHLVIEKAQDTQAGQYRWSLVGLQRNFKTTTLNVSGPEMLLPNLRPDPEDRSQAQVVLPILALVALSVLLVCVLAWCRRSGSPKFSKLQQVCLSIPGGQLQATGLLSILPSALGRHWHVWVPMSMAGLLGLQLLPMLLVLPCNLAAQEVWQSPTYMIALEGDSVNITCSSRGPLLGLYLKQRWPNCSNVIYYENGKEPTVDQRFQGRVTFSGLQYNLTISMHHLQLADTGDYACQAIMNDEVWGPGTLVVVTEKLPQTVNTCQETQLIHFALPTALAMGFFLVGLGLGAVCVLRRTQIQKLCCAKEKNSVCVVYEDMSHNRCNTMSIPNHY</sequence>
<feature type="region of interest" description="Disordered" evidence="1">
    <location>
        <begin position="43"/>
        <end position="86"/>
    </location>
</feature>
<comment type="caution">
    <text evidence="4">The sequence shown here is derived from an EMBL/GenBank/DDBJ whole genome shotgun (WGS) entry which is preliminary data.</text>
</comment>
<organism evidence="4 5">
    <name type="scientific">Monodon monoceros</name>
    <name type="common">Narwhal</name>
    <name type="synonym">Ceratodon monodon</name>
    <dbReference type="NCBI Taxonomy" id="40151"/>
    <lineage>
        <taxon>Eukaryota</taxon>
        <taxon>Metazoa</taxon>
        <taxon>Chordata</taxon>
        <taxon>Craniata</taxon>
        <taxon>Vertebrata</taxon>
        <taxon>Euteleostomi</taxon>
        <taxon>Mammalia</taxon>
        <taxon>Eutheria</taxon>
        <taxon>Laurasiatheria</taxon>
        <taxon>Artiodactyla</taxon>
        <taxon>Whippomorpha</taxon>
        <taxon>Cetacea</taxon>
        <taxon>Odontoceti</taxon>
        <taxon>Monodontidae</taxon>
        <taxon>Monodon</taxon>
    </lineage>
</organism>
<dbReference type="Gene3D" id="2.60.40.10">
    <property type="entry name" value="Immunoglobulins"/>
    <property type="match status" value="1"/>
</dbReference>
<dbReference type="PANTHER" id="PTHR15343">
    <property type="entry name" value="CD7"/>
    <property type="match status" value="1"/>
</dbReference>
<evidence type="ECO:0000313" key="5">
    <source>
        <dbReference type="Proteomes" id="UP000308365"/>
    </source>
</evidence>
<dbReference type="InterPro" id="IPR013783">
    <property type="entry name" value="Ig-like_fold"/>
</dbReference>
<dbReference type="SMART" id="SM00409">
    <property type="entry name" value="IG"/>
    <property type="match status" value="2"/>
</dbReference>
<feature type="transmembrane region" description="Helical" evidence="2">
    <location>
        <begin position="437"/>
        <end position="460"/>
    </location>
</feature>
<dbReference type="InterPro" id="IPR036179">
    <property type="entry name" value="Ig-like_dom_sf"/>
</dbReference>
<evidence type="ECO:0000259" key="3">
    <source>
        <dbReference type="PROSITE" id="PS50835"/>
    </source>
</evidence>
<reference evidence="5" key="1">
    <citation type="journal article" date="2019" name="IScience">
        <title>Narwhal Genome Reveals Long-Term Low Genetic Diversity despite Current Large Abundance Size.</title>
        <authorList>
            <person name="Westbury M.V."/>
            <person name="Petersen B."/>
            <person name="Garde E."/>
            <person name="Heide-Jorgensen M.P."/>
            <person name="Lorenzen E.D."/>
        </authorList>
    </citation>
    <scope>NUCLEOTIDE SEQUENCE [LARGE SCALE GENOMIC DNA]</scope>
</reference>